<protein>
    <submittedName>
        <fullName evidence="10">RDD family protein</fullName>
    </submittedName>
</protein>
<feature type="compositionally biased region" description="Low complexity" evidence="6">
    <location>
        <begin position="134"/>
        <end position="158"/>
    </location>
</feature>
<evidence type="ECO:0000313" key="11">
    <source>
        <dbReference type="Proteomes" id="UP001224661"/>
    </source>
</evidence>
<accession>A0ABT6RZQ5</accession>
<dbReference type="Pfam" id="PF06271">
    <property type="entry name" value="RDD"/>
    <property type="match status" value="1"/>
</dbReference>
<feature type="compositionally biased region" description="Low complexity" evidence="6">
    <location>
        <begin position="57"/>
        <end position="71"/>
    </location>
</feature>
<evidence type="ECO:0000256" key="6">
    <source>
        <dbReference type="SAM" id="MobiDB-lite"/>
    </source>
</evidence>
<evidence type="ECO:0000259" key="8">
    <source>
        <dbReference type="Pfam" id="PF06271"/>
    </source>
</evidence>
<feature type="domain" description="DUF2510" evidence="9">
    <location>
        <begin position="16"/>
        <end position="46"/>
    </location>
</feature>
<feature type="domain" description="RDD" evidence="8">
    <location>
        <begin position="372"/>
        <end position="521"/>
    </location>
</feature>
<evidence type="ECO:0000256" key="5">
    <source>
        <dbReference type="ARBA" id="ARBA00023136"/>
    </source>
</evidence>
<evidence type="ECO:0000256" key="4">
    <source>
        <dbReference type="ARBA" id="ARBA00022989"/>
    </source>
</evidence>
<keyword evidence="3 7" id="KW-0812">Transmembrane</keyword>
<evidence type="ECO:0000256" key="2">
    <source>
        <dbReference type="ARBA" id="ARBA00022475"/>
    </source>
</evidence>
<proteinExistence type="predicted"/>
<reference evidence="10 11" key="1">
    <citation type="submission" date="2023-05" db="EMBL/GenBank/DDBJ databases">
        <title>Draft genome sequence of Streptomyces sp. B-S-A8 isolated from a cave soil in Thailand.</title>
        <authorList>
            <person name="Chamroensaksri N."/>
            <person name="Muangham S."/>
        </authorList>
    </citation>
    <scope>NUCLEOTIDE SEQUENCE [LARGE SCALE GENOMIC DNA]</scope>
    <source>
        <strain evidence="10 11">B-S-A8</strain>
    </source>
</reference>
<keyword evidence="4 7" id="KW-1133">Transmembrane helix</keyword>
<feature type="transmembrane region" description="Helical" evidence="7">
    <location>
        <begin position="424"/>
        <end position="448"/>
    </location>
</feature>
<feature type="region of interest" description="Disordered" evidence="6">
    <location>
        <begin position="1"/>
        <end position="22"/>
    </location>
</feature>
<dbReference type="EMBL" id="JASCIR010000035">
    <property type="protein sequence ID" value="MDI3389926.1"/>
    <property type="molecule type" value="Genomic_DNA"/>
</dbReference>
<comment type="caution">
    <text evidence="10">The sequence shown here is derived from an EMBL/GenBank/DDBJ whole genome shotgun (WGS) entry which is preliminary data.</text>
</comment>
<feature type="region of interest" description="Disordered" evidence="6">
    <location>
        <begin position="34"/>
        <end position="330"/>
    </location>
</feature>
<dbReference type="Proteomes" id="UP001224661">
    <property type="component" value="Unassembled WGS sequence"/>
</dbReference>
<keyword evidence="2" id="KW-1003">Cell membrane</keyword>
<feature type="compositionally biased region" description="Low complexity" evidence="6">
    <location>
        <begin position="236"/>
        <end position="246"/>
    </location>
</feature>
<dbReference type="InterPro" id="IPR010432">
    <property type="entry name" value="RDD"/>
</dbReference>
<dbReference type="Pfam" id="PF10708">
    <property type="entry name" value="DUF2510"/>
    <property type="match status" value="1"/>
</dbReference>
<feature type="transmembrane region" description="Helical" evidence="7">
    <location>
        <begin position="386"/>
        <end position="404"/>
    </location>
</feature>
<evidence type="ECO:0000313" key="10">
    <source>
        <dbReference type="EMBL" id="MDI3389926.1"/>
    </source>
</evidence>
<gene>
    <name evidence="10" type="ORF">QIS99_27590</name>
</gene>
<keyword evidence="11" id="KW-1185">Reference proteome</keyword>
<dbReference type="InterPro" id="IPR051791">
    <property type="entry name" value="Pra-immunoreactive"/>
</dbReference>
<evidence type="ECO:0000256" key="3">
    <source>
        <dbReference type="ARBA" id="ARBA00022692"/>
    </source>
</evidence>
<feature type="compositionally biased region" description="Pro residues" evidence="6">
    <location>
        <begin position="268"/>
        <end position="284"/>
    </location>
</feature>
<name>A0ABT6RZQ5_9ACTN</name>
<organism evidence="10 11">
    <name type="scientific">Streptomyces solicavernae</name>
    <dbReference type="NCBI Taxonomy" id="3043614"/>
    <lineage>
        <taxon>Bacteria</taxon>
        <taxon>Bacillati</taxon>
        <taxon>Actinomycetota</taxon>
        <taxon>Actinomycetes</taxon>
        <taxon>Kitasatosporales</taxon>
        <taxon>Streptomycetaceae</taxon>
        <taxon>Streptomyces</taxon>
    </lineage>
</organism>
<dbReference type="InterPro" id="IPR018929">
    <property type="entry name" value="DUF2510"/>
</dbReference>
<comment type="subcellular location">
    <subcellularLocation>
        <location evidence="1">Cell membrane</location>
        <topology evidence="1">Multi-pass membrane protein</topology>
    </subcellularLocation>
</comment>
<feature type="compositionally biased region" description="Polar residues" evidence="6">
    <location>
        <begin position="212"/>
        <end position="223"/>
    </location>
</feature>
<dbReference type="RefSeq" id="WP_282516401.1">
    <property type="nucleotide sequence ID" value="NZ_JASCIR010000035.1"/>
</dbReference>
<evidence type="ECO:0000256" key="7">
    <source>
        <dbReference type="SAM" id="Phobius"/>
    </source>
</evidence>
<feature type="compositionally biased region" description="Low complexity" evidence="6">
    <location>
        <begin position="186"/>
        <end position="202"/>
    </location>
</feature>
<evidence type="ECO:0000259" key="9">
    <source>
        <dbReference type="Pfam" id="PF10708"/>
    </source>
</evidence>
<feature type="transmembrane region" description="Helical" evidence="7">
    <location>
        <begin position="487"/>
        <end position="508"/>
    </location>
</feature>
<evidence type="ECO:0000256" key="1">
    <source>
        <dbReference type="ARBA" id="ARBA00004651"/>
    </source>
</evidence>
<keyword evidence="5 7" id="KW-0472">Membrane</keyword>
<dbReference type="PANTHER" id="PTHR36115">
    <property type="entry name" value="PROLINE-RICH ANTIGEN HOMOLOG-RELATED"/>
    <property type="match status" value="1"/>
</dbReference>
<sequence>MSAPTPAPGDSSPTSGYYPDPSIPGYIRYWNGAAWVPGTSRPAPAEGEPMPTPPGGVEPAPGVVPEQQVAPAEETGPMFLDEGTAPGLGGAPGVGADRPEQPEPASAWGADASRQTGFGDGQSRVSWGGRPEVEAPQQQPALPAAQPATQPTAEEQQQPTPPARTDGTVTIRALKPGRAPQGEPRQPAAEPGQGGQQPPADGTMMVRAVRPGQNSPGQNSPGHGQNNPGAPGVPGAPGAQGAGNPPRQQPEPGTMAIRALPGQQNPVQPTPPAGAPPTGAPPAGAPSGYGYPQSGSPQQGAPAQGSGYGYPQPQSGAPAGAGAGGGAASWPQQVQHLAQGPEADGGPVTPFRPVADDPFLAAAQAQAAARPAALGKRLAARLIDTVVVGAVTGAVGVPLLSSAFEHIDGKIEEAKLSGMERTVWLLDGTTSVYFGIVLAVLLVFGALYEALPTSKWGFTLGKKLLKIEVRDIEEHAAPTFSAALKRWLVYSVPGILVIGVLGVLWCTWDRPWRQCWHDKVARTFVAG</sequence>
<dbReference type="PANTHER" id="PTHR36115:SF4">
    <property type="entry name" value="MEMBRANE PROTEIN"/>
    <property type="match status" value="1"/>
</dbReference>